<keyword evidence="1" id="KW-1133">Transmembrane helix</keyword>
<feature type="transmembrane region" description="Helical" evidence="1">
    <location>
        <begin position="6"/>
        <end position="26"/>
    </location>
</feature>
<evidence type="ECO:0000313" key="2">
    <source>
        <dbReference type="EMBL" id="QNI31366.1"/>
    </source>
</evidence>
<keyword evidence="3" id="KW-1185">Reference proteome</keyword>
<keyword evidence="1" id="KW-0812">Transmembrane</keyword>
<feature type="transmembrane region" description="Helical" evidence="1">
    <location>
        <begin position="136"/>
        <end position="160"/>
    </location>
</feature>
<sequence>MDVYLHIRVLLSMILGLGVGHLLRGVSRIVQHPTKIRVYWVHLVWVLFVFLYLIHFWWWEFYLQKIPQWTFPLYFFLALYATLLFLLCSLFFPDEMSEYDGYRDYYYSRKRWIFSLMIILFAADTLDNFIKGSDYFARLGVFYEIRIGSYILFCLLAIWAKSPRFHAFFAIFALITEVLNILKRYLTIH</sequence>
<feature type="transmembrane region" description="Helical" evidence="1">
    <location>
        <begin position="38"/>
        <end position="59"/>
    </location>
</feature>
<reference evidence="2 3" key="1">
    <citation type="submission" date="2020-08" db="EMBL/GenBank/DDBJ databases">
        <title>Edaphobacter telluris sp. nov. and Acidobacterium dinghuensis sp. nov., two acidobacteria isolated from forest soil.</title>
        <authorList>
            <person name="Fu J."/>
            <person name="Qiu L."/>
        </authorList>
    </citation>
    <scope>NUCLEOTIDE SEQUENCE [LARGE SCALE GENOMIC DNA]</scope>
    <source>
        <strain evidence="2">4Y35</strain>
    </source>
</reference>
<dbReference type="RefSeq" id="WP_186741947.1">
    <property type="nucleotide sequence ID" value="NZ_CP060394.1"/>
</dbReference>
<protein>
    <submittedName>
        <fullName evidence="2">Uncharacterized protein</fullName>
    </submittedName>
</protein>
<dbReference type="AlphaFoldDB" id="A0A7G8BFP6"/>
<feature type="transmembrane region" description="Helical" evidence="1">
    <location>
        <begin position="112"/>
        <end position="130"/>
    </location>
</feature>
<feature type="transmembrane region" description="Helical" evidence="1">
    <location>
        <begin position="71"/>
        <end position="92"/>
    </location>
</feature>
<dbReference type="EMBL" id="CP060394">
    <property type="protein sequence ID" value="QNI31366.1"/>
    <property type="molecule type" value="Genomic_DNA"/>
</dbReference>
<keyword evidence="1" id="KW-0472">Membrane</keyword>
<accession>A0A7G8BFP6</accession>
<dbReference type="Proteomes" id="UP000515312">
    <property type="component" value="Chromosome"/>
</dbReference>
<feature type="transmembrane region" description="Helical" evidence="1">
    <location>
        <begin position="167"/>
        <end position="186"/>
    </location>
</feature>
<dbReference type="KEGG" id="adin:H7849_20135"/>
<evidence type="ECO:0000313" key="3">
    <source>
        <dbReference type="Proteomes" id="UP000515312"/>
    </source>
</evidence>
<organism evidence="2 3">
    <name type="scientific">Alloacidobacterium dinghuense</name>
    <dbReference type="NCBI Taxonomy" id="2763107"/>
    <lineage>
        <taxon>Bacteria</taxon>
        <taxon>Pseudomonadati</taxon>
        <taxon>Acidobacteriota</taxon>
        <taxon>Terriglobia</taxon>
        <taxon>Terriglobales</taxon>
        <taxon>Acidobacteriaceae</taxon>
        <taxon>Alloacidobacterium</taxon>
    </lineage>
</organism>
<name>A0A7G8BFP6_9BACT</name>
<evidence type="ECO:0000256" key="1">
    <source>
        <dbReference type="SAM" id="Phobius"/>
    </source>
</evidence>
<proteinExistence type="predicted"/>
<gene>
    <name evidence="2" type="ORF">H7849_20135</name>
</gene>